<keyword evidence="4" id="KW-0288">FMN</keyword>
<dbReference type="InterPro" id="IPR023465">
    <property type="entry name" value="Riboflavin_kinase_dom_sf"/>
</dbReference>
<evidence type="ECO:0000313" key="10">
    <source>
        <dbReference type="Proteomes" id="UP000007799"/>
    </source>
</evidence>
<dbReference type="KEGG" id="sre:PTSG_13009"/>
<dbReference type="GO" id="GO:0005524">
    <property type="term" value="F:ATP binding"/>
    <property type="evidence" value="ECO:0007669"/>
    <property type="project" value="UniProtKB-KW"/>
</dbReference>
<name>F2UQR8_SALR5</name>
<dbReference type="InterPro" id="IPR015865">
    <property type="entry name" value="Riboflavin_kinase_bac/euk"/>
</dbReference>
<evidence type="ECO:0000259" key="8">
    <source>
        <dbReference type="Pfam" id="PF01687"/>
    </source>
</evidence>
<dbReference type="Gene3D" id="2.40.30.30">
    <property type="entry name" value="Riboflavin kinase-like"/>
    <property type="match status" value="1"/>
</dbReference>
<comment type="pathway">
    <text evidence="1">Cofactor biosynthesis; FMN biosynthesis; FMN from riboflavin (ATP route): step 1/1.</text>
</comment>
<accession>F2UQR8</accession>
<dbReference type="GO" id="GO:0009231">
    <property type="term" value="P:riboflavin biosynthetic process"/>
    <property type="evidence" value="ECO:0007669"/>
    <property type="project" value="InterPro"/>
</dbReference>
<dbReference type="STRING" id="946362.F2UQR8"/>
<keyword evidence="5" id="KW-0808">Transferase</keyword>
<dbReference type="GO" id="GO:0008531">
    <property type="term" value="F:riboflavin kinase activity"/>
    <property type="evidence" value="ECO:0007669"/>
    <property type="project" value="UniProtKB-EC"/>
</dbReference>
<organism evidence="10">
    <name type="scientific">Salpingoeca rosetta (strain ATCC 50818 / BSB-021)</name>
    <dbReference type="NCBI Taxonomy" id="946362"/>
    <lineage>
        <taxon>Eukaryota</taxon>
        <taxon>Choanoflagellata</taxon>
        <taxon>Craspedida</taxon>
        <taxon>Salpingoecidae</taxon>
        <taxon>Salpingoeca</taxon>
    </lineage>
</organism>
<dbReference type="GO" id="GO:0005739">
    <property type="term" value="C:mitochondrion"/>
    <property type="evidence" value="ECO:0007669"/>
    <property type="project" value="TreeGrafter"/>
</dbReference>
<dbReference type="OrthoDB" id="276388at2759"/>
<dbReference type="EMBL" id="GL832989">
    <property type="protein sequence ID" value="EGD79973.1"/>
    <property type="molecule type" value="Genomic_DNA"/>
</dbReference>
<keyword evidence="3" id="KW-0285">Flavoprotein</keyword>
<proteinExistence type="predicted"/>
<keyword evidence="6" id="KW-0547">Nucleotide-binding</keyword>
<evidence type="ECO:0000256" key="1">
    <source>
        <dbReference type="ARBA" id="ARBA00005201"/>
    </source>
</evidence>
<dbReference type="AlphaFoldDB" id="F2UQR8"/>
<evidence type="ECO:0000256" key="3">
    <source>
        <dbReference type="ARBA" id="ARBA00022630"/>
    </source>
</evidence>
<dbReference type="RefSeq" id="XP_004988594.1">
    <property type="nucleotide sequence ID" value="XM_004988537.1"/>
</dbReference>
<evidence type="ECO:0000313" key="9">
    <source>
        <dbReference type="EMBL" id="EGD79973.1"/>
    </source>
</evidence>
<evidence type="ECO:0000256" key="6">
    <source>
        <dbReference type="ARBA" id="ARBA00022741"/>
    </source>
</evidence>
<evidence type="ECO:0000256" key="7">
    <source>
        <dbReference type="ARBA" id="ARBA00022840"/>
    </source>
</evidence>
<sequence length="64" mass="6879">MGDDSQQAGAQVMASLEGKVVKGFGRGSKELGIPTANFPEDVVEGLPESMTQGIYYGWAQYQPR</sequence>
<dbReference type="PANTHER" id="PTHR22749">
    <property type="entry name" value="RIBOFLAVIN KINASE/FMN ADENYLYLTRANSFERASE"/>
    <property type="match status" value="1"/>
</dbReference>
<reference evidence="9" key="1">
    <citation type="submission" date="2009-08" db="EMBL/GenBank/DDBJ databases">
        <title>Annotation of Salpingoeca rosetta.</title>
        <authorList>
            <consortium name="The Broad Institute Genome Sequencing Platform"/>
            <person name="Russ C."/>
            <person name="Cuomo C."/>
            <person name="Burger G."/>
            <person name="Gray M.W."/>
            <person name="Holland P.W.H."/>
            <person name="King N."/>
            <person name="Lang F.B.F."/>
            <person name="Roger A.J."/>
            <person name="Ruiz-Trillo I."/>
            <person name="Young S.K."/>
            <person name="Zeng Q."/>
            <person name="Gargeya S."/>
            <person name="Alvarado L."/>
            <person name="Berlin A."/>
            <person name="Chapman S.B."/>
            <person name="Chen Z."/>
            <person name="Freedman E."/>
            <person name="Gellesch M."/>
            <person name="Goldberg J."/>
            <person name="Griggs A."/>
            <person name="Gujja S."/>
            <person name="Heilman E."/>
            <person name="Heiman D."/>
            <person name="Howarth C."/>
            <person name="Mehta T."/>
            <person name="Neiman D."/>
            <person name="Pearson M."/>
            <person name="Roberts A."/>
            <person name="Saif S."/>
            <person name="Shea T."/>
            <person name="Shenoy N."/>
            <person name="Sisk P."/>
            <person name="Stolte C."/>
            <person name="Sykes S."/>
            <person name="White J."/>
            <person name="Yandava C."/>
            <person name="Haas B."/>
            <person name="Nusbaum C."/>
            <person name="Birren B."/>
        </authorList>
    </citation>
    <scope>NUCLEOTIDE SEQUENCE [LARGE SCALE GENOMIC DNA]</scope>
    <source>
        <strain evidence="9">ATCC 50818</strain>
    </source>
</reference>
<evidence type="ECO:0000256" key="2">
    <source>
        <dbReference type="ARBA" id="ARBA00012105"/>
    </source>
</evidence>
<dbReference type="SUPFAM" id="SSF82114">
    <property type="entry name" value="Riboflavin kinase-like"/>
    <property type="match status" value="1"/>
</dbReference>
<evidence type="ECO:0000256" key="5">
    <source>
        <dbReference type="ARBA" id="ARBA00022679"/>
    </source>
</evidence>
<keyword evidence="10" id="KW-1185">Reference proteome</keyword>
<dbReference type="UniPathway" id="UPA00276">
    <property type="reaction ID" value="UER00406"/>
</dbReference>
<dbReference type="eggNOG" id="KOG3110">
    <property type="taxonomic scope" value="Eukaryota"/>
</dbReference>
<gene>
    <name evidence="9" type="ORF">PTSG_13009</name>
</gene>
<protein>
    <recommendedName>
        <fullName evidence="2">riboflavin kinase</fullName>
        <ecNumber evidence="2">2.7.1.26</ecNumber>
    </recommendedName>
</protein>
<dbReference type="PANTHER" id="PTHR22749:SF6">
    <property type="entry name" value="RIBOFLAVIN KINASE"/>
    <property type="match status" value="1"/>
</dbReference>
<dbReference type="InterPro" id="IPR023468">
    <property type="entry name" value="Riboflavin_kinase"/>
</dbReference>
<dbReference type="GO" id="GO:0009398">
    <property type="term" value="P:FMN biosynthetic process"/>
    <property type="evidence" value="ECO:0007669"/>
    <property type="project" value="UniProtKB-UniPathway"/>
</dbReference>
<dbReference type="GeneID" id="16069129"/>
<keyword evidence="7" id="KW-0067">ATP-binding</keyword>
<feature type="domain" description="Riboflavin kinase" evidence="8">
    <location>
        <begin position="14"/>
        <end position="62"/>
    </location>
</feature>
<dbReference type="Pfam" id="PF01687">
    <property type="entry name" value="Flavokinase"/>
    <property type="match status" value="1"/>
</dbReference>
<dbReference type="EC" id="2.7.1.26" evidence="2"/>
<dbReference type="InParanoid" id="F2UQR8"/>
<dbReference type="Proteomes" id="UP000007799">
    <property type="component" value="Unassembled WGS sequence"/>
</dbReference>
<evidence type="ECO:0000256" key="4">
    <source>
        <dbReference type="ARBA" id="ARBA00022643"/>
    </source>
</evidence>